<protein>
    <recommendedName>
        <fullName evidence="5">5-formyltetrahydrofolate cyclo-ligase</fullName>
        <ecNumber evidence="5">6.3.3.2</ecNumber>
    </recommendedName>
</protein>
<name>A0A9D1V6Y4_9FIRM</name>
<comment type="caution">
    <text evidence="6">The sequence shown here is derived from an EMBL/GenBank/DDBJ whole genome shotgun (WGS) entry which is preliminary data.</text>
</comment>
<dbReference type="NCBIfam" id="TIGR02727">
    <property type="entry name" value="MTHFS_bact"/>
    <property type="match status" value="1"/>
</dbReference>
<dbReference type="GO" id="GO:0005524">
    <property type="term" value="F:ATP binding"/>
    <property type="evidence" value="ECO:0007669"/>
    <property type="project" value="UniProtKB-KW"/>
</dbReference>
<evidence type="ECO:0000256" key="3">
    <source>
        <dbReference type="ARBA" id="ARBA00022840"/>
    </source>
</evidence>
<reference evidence="6" key="2">
    <citation type="submission" date="2021-04" db="EMBL/GenBank/DDBJ databases">
        <authorList>
            <person name="Gilroy R."/>
        </authorList>
    </citation>
    <scope>NUCLEOTIDE SEQUENCE</scope>
    <source>
        <strain evidence="6">811</strain>
    </source>
</reference>
<comment type="catalytic activity">
    <reaction evidence="5">
        <text>(6S)-5-formyl-5,6,7,8-tetrahydrofolate + ATP = (6R)-5,10-methenyltetrahydrofolate + ADP + phosphate</text>
        <dbReference type="Rhea" id="RHEA:10488"/>
        <dbReference type="ChEBI" id="CHEBI:30616"/>
        <dbReference type="ChEBI" id="CHEBI:43474"/>
        <dbReference type="ChEBI" id="CHEBI:57455"/>
        <dbReference type="ChEBI" id="CHEBI:57457"/>
        <dbReference type="ChEBI" id="CHEBI:456216"/>
        <dbReference type="EC" id="6.3.3.2"/>
    </reaction>
</comment>
<evidence type="ECO:0000313" key="6">
    <source>
        <dbReference type="EMBL" id="HIX07251.1"/>
    </source>
</evidence>
<keyword evidence="3 4" id="KW-0067">ATP-binding</keyword>
<dbReference type="EMBL" id="DXFX01000029">
    <property type="protein sequence ID" value="HIX07251.1"/>
    <property type="molecule type" value="Genomic_DNA"/>
</dbReference>
<dbReference type="GO" id="GO:0009396">
    <property type="term" value="P:folic acid-containing compound biosynthetic process"/>
    <property type="evidence" value="ECO:0007669"/>
    <property type="project" value="TreeGrafter"/>
</dbReference>
<comment type="cofactor">
    <cofactor evidence="5">
        <name>Mg(2+)</name>
        <dbReference type="ChEBI" id="CHEBI:18420"/>
    </cofactor>
</comment>
<feature type="binding site" evidence="4">
    <location>
        <position position="54"/>
    </location>
    <ligand>
        <name>substrate</name>
    </ligand>
</feature>
<dbReference type="InterPro" id="IPR024185">
    <property type="entry name" value="FTHF_cligase-like_sf"/>
</dbReference>
<evidence type="ECO:0000313" key="7">
    <source>
        <dbReference type="Proteomes" id="UP000824204"/>
    </source>
</evidence>
<feature type="binding site" evidence="4">
    <location>
        <begin position="125"/>
        <end position="133"/>
    </location>
    <ligand>
        <name>ATP</name>
        <dbReference type="ChEBI" id="CHEBI:30616"/>
    </ligand>
</feature>
<dbReference type="SUPFAM" id="SSF100950">
    <property type="entry name" value="NagB/RpiA/CoA transferase-like"/>
    <property type="match status" value="1"/>
</dbReference>
<reference evidence="6" key="1">
    <citation type="journal article" date="2021" name="PeerJ">
        <title>Extensive microbial diversity within the chicken gut microbiome revealed by metagenomics and culture.</title>
        <authorList>
            <person name="Gilroy R."/>
            <person name="Ravi A."/>
            <person name="Getino M."/>
            <person name="Pursley I."/>
            <person name="Horton D.L."/>
            <person name="Alikhan N.F."/>
            <person name="Baker D."/>
            <person name="Gharbi K."/>
            <person name="Hall N."/>
            <person name="Watson M."/>
            <person name="Adriaenssens E.M."/>
            <person name="Foster-Nyarko E."/>
            <person name="Jarju S."/>
            <person name="Secka A."/>
            <person name="Antonio M."/>
            <person name="Oren A."/>
            <person name="Chaudhuri R.R."/>
            <person name="La Ragione R."/>
            <person name="Hildebrand F."/>
            <person name="Pallen M.J."/>
        </authorList>
    </citation>
    <scope>NUCLEOTIDE SEQUENCE</scope>
    <source>
        <strain evidence="6">811</strain>
    </source>
</reference>
<keyword evidence="6" id="KW-0436">Ligase</keyword>
<comment type="similarity">
    <text evidence="1 5">Belongs to the 5-formyltetrahydrofolate cyclo-ligase family.</text>
</comment>
<accession>A0A9D1V6Y4</accession>
<keyword evidence="5" id="KW-0479">Metal-binding</keyword>
<dbReference type="GO" id="GO:0046872">
    <property type="term" value="F:metal ion binding"/>
    <property type="evidence" value="ECO:0007669"/>
    <property type="project" value="UniProtKB-KW"/>
</dbReference>
<keyword evidence="5" id="KW-0460">Magnesium</keyword>
<organism evidence="6 7">
    <name type="scientific">Candidatus Borkfalkia faecipullorum</name>
    <dbReference type="NCBI Taxonomy" id="2838510"/>
    <lineage>
        <taxon>Bacteria</taxon>
        <taxon>Bacillati</taxon>
        <taxon>Bacillota</taxon>
        <taxon>Clostridia</taxon>
        <taxon>Christensenellales</taxon>
        <taxon>Christensenellaceae</taxon>
        <taxon>Candidatus Borkfalkia</taxon>
    </lineage>
</organism>
<sequence length="184" mass="20845">MLKDKNALRRKMRALRDSAPDRAERDKQIFEKFFSLPQVKDAKVFFVYHSFGSEADTHAILARLLAEGKTVCLPRVKGGEMSFVSYEGQALERGKFGIAEPQGERTSLRPDVVVLPMLAWNGRFRLGYGGGYYDRFLAGCGALKIGIAYAFQRTEEPFMEEFDVPADILVTDAEIYDFGNREEK</sequence>
<dbReference type="Proteomes" id="UP000824204">
    <property type="component" value="Unassembled WGS sequence"/>
</dbReference>
<feature type="binding site" evidence="4">
    <location>
        <begin position="5"/>
        <end position="9"/>
    </location>
    <ligand>
        <name>ATP</name>
        <dbReference type="ChEBI" id="CHEBI:30616"/>
    </ligand>
</feature>
<dbReference type="EC" id="6.3.3.2" evidence="5"/>
<dbReference type="AlphaFoldDB" id="A0A9D1V6Y4"/>
<dbReference type="Pfam" id="PF01812">
    <property type="entry name" value="5-FTHF_cyc-lig"/>
    <property type="match status" value="1"/>
</dbReference>
<evidence type="ECO:0000256" key="4">
    <source>
        <dbReference type="PIRSR" id="PIRSR006806-1"/>
    </source>
</evidence>
<dbReference type="InterPro" id="IPR002698">
    <property type="entry name" value="FTHF_cligase"/>
</dbReference>
<dbReference type="Gene3D" id="3.40.50.10420">
    <property type="entry name" value="NagB/RpiA/CoA transferase-like"/>
    <property type="match status" value="1"/>
</dbReference>
<dbReference type="PANTHER" id="PTHR23407:SF1">
    <property type="entry name" value="5-FORMYLTETRAHYDROFOLATE CYCLO-LIGASE"/>
    <property type="match status" value="1"/>
</dbReference>
<dbReference type="GO" id="GO:0035999">
    <property type="term" value="P:tetrahydrofolate interconversion"/>
    <property type="evidence" value="ECO:0007669"/>
    <property type="project" value="TreeGrafter"/>
</dbReference>
<dbReference type="PANTHER" id="PTHR23407">
    <property type="entry name" value="ATPASE INHIBITOR/5-FORMYLTETRAHYDROFOLATE CYCLO-LIGASE"/>
    <property type="match status" value="1"/>
</dbReference>
<evidence type="ECO:0000256" key="5">
    <source>
        <dbReference type="RuleBase" id="RU361279"/>
    </source>
</evidence>
<dbReference type="GO" id="GO:0030272">
    <property type="term" value="F:5-formyltetrahydrofolate cyclo-ligase activity"/>
    <property type="evidence" value="ECO:0007669"/>
    <property type="project" value="UniProtKB-EC"/>
</dbReference>
<gene>
    <name evidence="6" type="ORF">H9741_02135</name>
</gene>
<keyword evidence="2 4" id="KW-0547">Nucleotide-binding</keyword>
<proteinExistence type="inferred from homology"/>
<dbReference type="InterPro" id="IPR037171">
    <property type="entry name" value="NagB/RpiA_transferase-like"/>
</dbReference>
<dbReference type="PIRSF" id="PIRSF006806">
    <property type="entry name" value="FTHF_cligase"/>
    <property type="match status" value="1"/>
</dbReference>
<evidence type="ECO:0000256" key="1">
    <source>
        <dbReference type="ARBA" id="ARBA00010638"/>
    </source>
</evidence>
<evidence type="ECO:0000256" key="2">
    <source>
        <dbReference type="ARBA" id="ARBA00022741"/>
    </source>
</evidence>